<evidence type="ECO:0000256" key="5">
    <source>
        <dbReference type="ARBA" id="ARBA00023136"/>
    </source>
</evidence>
<feature type="domain" description="MacB-like periplasmic core" evidence="8">
    <location>
        <begin position="20"/>
        <end position="233"/>
    </location>
</feature>
<dbReference type="GO" id="GO:0022857">
    <property type="term" value="F:transmembrane transporter activity"/>
    <property type="evidence" value="ECO:0007669"/>
    <property type="project" value="TreeGrafter"/>
</dbReference>
<keyword evidence="2" id="KW-1003">Cell membrane</keyword>
<feature type="transmembrane region" description="Helical" evidence="6">
    <location>
        <begin position="340"/>
        <end position="367"/>
    </location>
</feature>
<comment type="subcellular location">
    <subcellularLocation>
        <location evidence="1">Cell membrane</location>
        <topology evidence="1">Multi-pass membrane protein</topology>
    </subcellularLocation>
</comment>
<dbReference type="InterPro" id="IPR025857">
    <property type="entry name" value="MacB_PCD"/>
</dbReference>
<feature type="transmembrane region" description="Helical" evidence="6">
    <location>
        <begin position="734"/>
        <end position="754"/>
    </location>
</feature>
<dbReference type="Pfam" id="PF02687">
    <property type="entry name" value="FtsX"/>
    <property type="match status" value="2"/>
</dbReference>
<organism evidence="9 10">
    <name type="scientific">Sphingobacterium thalpophilum</name>
    <dbReference type="NCBI Taxonomy" id="259"/>
    <lineage>
        <taxon>Bacteria</taxon>
        <taxon>Pseudomonadati</taxon>
        <taxon>Bacteroidota</taxon>
        <taxon>Sphingobacteriia</taxon>
        <taxon>Sphingobacteriales</taxon>
        <taxon>Sphingobacteriaceae</taxon>
        <taxon>Sphingobacterium</taxon>
    </lineage>
</organism>
<dbReference type="GO" id="GO:0005524">
    <property type="term" value="F:ATP binding"/>
    <property type="evidence" value="ECO:0007669"/>
    <property type="project" value="UniProtKB-KW"/>
</dbReference>
<feature type="transmembrane region" description="Helical" evidence="6">
    <location>
        <begin position="387"/>
        <end position="408"/>
    </location>
</feature>
<dbReference type="KEGG" id="stha:NCTC11429_05233"/>
<feature type="domain" description="MacB-like periplasmic core" evidence="8">
    <location>
        <begin position="433"/>
        <end position="648"/>
    </location>
</feature>
<evidence type="ECO:0000256" key="6">
    <source>
        <dbReference type="SAM" id="Phobius"/>
    </source>
</evidence>
<protein>
    <submittedName>
        <fullName evidence="9">Macrolide transporter ATP-binding /permease protein</fullName>
    </submittedName>
</protein>
<keyword evidence="5 6" id="KW-0472">Membrane</keyword>
<dbReference type="InterPro" id="IPR003838">
    <property type="entry name" value="ABC3_permease_C"/>
</dbReference>
<keyword evidence="3 6" id="KW-0812">Transmembrane</keyword>
<feature type="transmembrane region" description="Helical" evidence="6">
    <location>
        <begin position="766"/>
        <end position="787"/>
    </location>
</feature>
<sequence length="805" mass="91063">MLKNWLKIFVYNFLQNKLFSLLTVLGLAIGMTGVVLASLYWEDEHAYNKWVPDKDRIAEVTIEFRENKWAWMVAPLGAMLKERSAELDSYLYYASQAINEPYRYRGKSTFIKNILDAQQNFFDFFPFEIVQGDLNQYKENSKAVALEASVAREIFGDENPIGKIITNSYNNERIVAAVYKLNDKTSVKPNMLLHDMDNTIKNGVQSKNMSDFNYGLLVKAKTVGQLEAVQRSLNVIMDEFFTNQQAQEAGISKDAYEEKYGKFAFHLTILANSRLDASDMPTGLPEGKGNRTFLIINVGLCILILVISIFNYINLSTAYAMKRAKEIGVRKVIGATRKDVILQMVLETALTALIAILLTFALVEVLLPLYNSLLDKQLAMDFGQYGLHFLGLLLVIILLAGVLPALYIAKFEILKVVKGNFSRSQSGIWIRNTMIVLQFCIATFFIISGIVVSLQVKFAMEKDLGFNGDQIISIEWPNQYNNKFKQYQQIRQELNKIAGVADVSTSSFVIGTGAASSSAIIYRDKNVQSQNIAIDFNTLDMYGIKIVQGRKLQPSLSSDTIHSVLLNKTALEAIGEKDPLNKKINRNGQELTIVGIVDDFHLFGLDNKVPPMTIFHFNTIPWMQSNINSLVVKVKPEHMDKTISAIESYWKKNVDAERPFAYDFVDKAFARTYQQYVKQRNVFNILTVVVISISLLGLFALASYTMERRYKEIAIKKVLGAETRELVVNLIKQYLVLLVAGFVIAVLPSFYLMQKWLSNFAYRIELPLYAFPVSLLMMLGLTLAVVLSKAIAATRINSLTYLKYE</sequence>
<dbReference type="STRING" id="1123265.GCA_000686625_00571"/>
<feature type="domain" description="ABC3 transporter permease C-terminal" evidence="7">
    <location>
        <begin position="302"/>
        <end position="410"/>
    </location>
</feature>
<proteinExistence type="predicted"/>
<evidence type="ECO:0000313" key="10">
    <source>
        <dbReference type="Proteomes" id="UP000308196"/>
    </source>
</evidence>
<dbReference type="PANTHER" id="PTHR30572">
    <property type="entry name" value="MEMBRANE COMPONENT OF TRANSPORTER-RELATED"/>
    <property type="match status" value="1"/>
</dbReference>
<evidence type="ECO:0000313" key="9">
    <source>
        <dbReference type="EMBL" id="VTR55109.1"/>
    </source>
</evidence>
<evidence type="ECO:0000259" key="8">
    <source>
        <dbReference type="Pfam" id="PF12704"/>
    </source>
</evidence>
<evidence type="ECO:0000256" key="3">
    <source>
        <dbReference type="ARBA" id="ARBA00022692"/>
    </source>
</evidence>
<keyword evidence="4 6" id="KW-1133">Transmembrane helix</keyword>
<dbReference type="InterPro" id="IPR050250">
    <property type="entry name" value="Macrolide_Exporter_MacB"/>
</dbReference>
<gene>
    <name evidence="9" type="ORF">NCTC11429_05233</name>
</gene>
<dbReference type="PANTHER" id="PTHR30572:SF18">
    <property type="entry name" value="ABC-TYPE MACROLIDE FAMILY EXPORT SYSTEM PERMEASE COMPONENT 2"/>
    <property type="match status" value="1"/>
</dbReference>
<dbReference type="AlphaFoldDB" id="A0A4U9W8E1"/>
<dbReference type="Pfam" id="PF12704">
    <property type="entry name" value="MacB_PCD"/>
    <property type="match status" value="2"/>
</dbReference>
<feature type="transmembrane region" description="Helical" evidence="6">
    <location>
        <begin position="682"/>
        <end position="702"/>
    </location>
</feature>
<feature type="transmembrane region" description="Helical" evidence="6">
    <location>
        <begin position="429"/>
        <end position="454"/>
    </location>
</feature>
<feature type="domain" description="ABC3 transporter permease C-terminal" evidence="7">
    <location>
        <begin position="685"/>
        <end position="796"/>
    </location>
</feature>
<feature type="transmembrane region" description="Helical" evidence="6">
    <location>
        <begin position="293"/>
        <end position="313"/>
    </location>
</feature>
<name>A0A4U9W8E1_9SPHI</name>
<reference evidence="9 10" key="1">
    <citation type="submission" date="2019-05" db="EMBL/GenBank/DDBJ databases">
        <authorList>
            <consortium name="Pathogen Informatics"/>
        </authorList>
    </citation>
    <scope>NUCLEOTIDE SEQUENCE [LARGE SCALE GENOMIC DNA]</scope>
    <source>
        <strain evidence="9 10">NCTC11429</strain>
    </source>
</reference>
<dbReference type="GO" id="GO:0005886">
    <property type="term" value="C:plasma membrane"/>
    <property type="evidence" value="ECO:0007669"/>
    <property type="project" value="UniProtKB-SubCell"/>
</dbReference>
<evidence type="ECO:0000256" key="4">
    <source>
        <dbReference type="ARBA" id="ARBA00022989"/>
    </source>
</evidence>
<keyword evidence="9" id="KW-0067">ATP-binding</keyword>
<evidence type="ECO:0000256" key="2">
    <source>
        <dbReference type="ARBA" id="ARBA00022475"/>
    </source>
</evidence>
<dbReference type="Proteomes" id="UP000308196">
    <property type="component" value="Chromosome"/>
</dbReference>
<dbReference type="RefSeq" id="WP_028068670.1">
    <property type="nucleotide sequence ID" value="NZ_CP141191.1"/>
</dbReference>
<evidence type="ECO:0000259" key="7">
    <source>
        <dbReference type="Pfam" id="PF02687"/>
    </source>
</evidence>
<evidence type="ECO:0000256" key="1">
    <source>
        <dbReference type="ARBA" id="ARBA00004651"/>
    </source>
</evidence>
<dbReference type="EMBL" id="LR590484">
    <property type="protein sequence ID" value="VTR55109.1"/>
    <property type="molecule type" value="Genomic_DNA"/>
</dbReference>
<keyword evidence="9" id="KW-0547">Nucleotide-binding</keyword>
<dbReference type="GeneID" id="78465771"/>
<accession>A0A4U9W8E1</accession>